<dbReference type="NCBIfam" id="TIGR00573">
    <property type="entry name" value="dnaq"/>
    <property type="match status" value="1"/>
</dbReference>
<feature type="domain" description="Exonuclease" evidence="1">
    <location>
        <begin position="5"/>
        <end position="170"/>
    </location>
</feature>
<dbReference type="InterPro" id="IPR012337">
    <property type="entry name" value="RNaseH-like_sf"/>
</dbReference>
<dbReference type="SMART" id="SM00479">
    <property type="entry name" value="EXOIII"/>
    <property type="match status" value="1"/>
</dbReference>
<dbReference type="GO" id="GO:0003677">
    <property type="term" value="F:DNA binding"/>
    <property type="evidence" value="ECO:0007669"/>
    <property type="project" value="InterPro"/>
</dbReference>
<dbReference type="SUPFAM" id="SSF53098">
    <property type="entry name" value="Ribonuclease H-like"/>
    <property type="match status" value="1"/>
</dbReference>
<dbReference type="Gene3D" id="3.30.420.10">
    <property type="entry name" value="Ribonuclease H-like superfamily/Ribonuclease H"/>
    <property type="match status" value="1"/>
</dbReference>
<dbReference type="InterPro" id="IPR013520">
    <property type="entry name" value="Ribonucl_H"/>
</dbReference>
<evidence type="ECO:0000259" key="1">
    <source>
        <dbReference type="SMART" id="SM00479"/>
    </source>
</evidence>
<dbReference type="EC" id="2.7.7.7" evidence="2"/>
<evidence type="ECO:0000313" key="2">
    <source>
        <dbReference type="EMBL" id="OIR06864.1"/>
    </source>
</evidence>
<dbReference type="AlphaFoldDB" id="A0A1J5SS62"/>
<dbReference type="InterPro" id="IPR006054">
    <property type="entry name" value="DnaQ"/>
</dbReference>
<name>A0A1J5SS62_9ZZZZ</name>
<dbReference type="PANTHER" id="PTHR30231:SF37">
    <property type="entry name" value="EXODEOXYRIBONUCLEASE 10"/>
    <property type="match status" value="1"/>
</dbReference>
<reference evidence="2" key="1">
    <citation type="submission" date="2016-10" db="EMBL/GenBank/DDBJ databases">
        <title>Sequence of Gallionella enrichment culture.</title>
        <authorList>
            <person name="Poehlein A."/>
            <person name="Muehling M."/>
            <person name="Daniel R."/>
        </authorList>
    </citation>
    <scope>NUCLEOTIDE SEQUENCE</scope>
</reference>
<comment type="caution">
    <text evidence="2">The sequence shown here is derived from an EMBL/GenBank/DDBJ whole genome shotgun (WGS) entry which is preliminary data.</text>
</comment>
<sequence>MAIHAVIDFETTGLSPALGARPTEVAIVIIDGGVIVDRFQSLMNPGVAIPRDIQALTGITNEMVREAPTVEAVMRDALRFVGTHPMVAHNAAFDSKFWDAELRRIHGRRKQEFACSMLLARRLFPEAPNHKLATLVRTLGLPATGRFHRALADAEATAHLLQHIQQELQRRFRLSAVSHELLLALQAANRAQLDACIRRYRGGEKRST</sequence>
<dbReference type="GO" id="GO:0008408">
    <property type="term" value="F:3'-5' exonuclease activity"/>
    <property type="evidence" value="ECO:0007669"/>
    <property type="project" value="TreeGrafter"/>
</dbReference>
<keyword evidence="2" id="KW-0808">Transferase</keyword>
<dbReference type="CDD" id="cd06127">
    <property type="entry name" value="DEDDh"/>
    <property type="match status" value="1"/>
</dbReference>
<dbReference type="InterPro" id="IPR036397">
    <property type="entry name" value="RNaseH_sf"/>
</dbReference>
<dbReference type="GO" id="GO:0045004">
    <property type="term" value="P:DNA replication proofreading"/>
    <property type="evidence" value="ECO:0007669"/>
    <property type="project" value="TreeGrafter"/>
</dbReference>
<dbReference type="GO" id="GO:0003887">
    <property type="term" value="F:DNA-directed DNA polymerase activity"/>
    <property type="evidence" value="ECO:0007669"/>
    <property type="project" value="UniProtKB-EC"/>
</dbReference>
<gene>
    <name evidence="2" type="primary">polC_5</name>
    <name evidence="2" type="ORF">GALL_111140</name>
</gene>
<dbReference type="FunFam" id="3.30.420.10:FF:000045">
    <property type="entry name" value="3'-5' exonuclease DinG"/>
    <property type="match status" value="1"/>
</dbReference>
<dbReference type="PANTHER" id="PTHR30231">
    <property type="entry name" value="DNA POLYMERASE III SUBUNIT EPSILON"/>
    <property type="match status" value="1"/>
</dbReference>
<organism evidence="2">
    <name type="scientific">mine drainage metagenome</name>
    <dbReference type="NCBI Taxonomy" id="410659"/>
    <lineage>
        <taxon>unclassified sequences</taxon>
        <taxon>metagenomes</taxon>
        <taxon>ecological metagenomes</taxon>
    </lineage>
</organism>
<dbReference type="GO" id="GO:0005829">
    <property type="term" value="C:cytosol"/>
    <property type="evidence" value="ECO:0007669"/>
    <property type="project" value="TreeGrafter"/>
</dbReference>
<dbReference type="Pfam" id="PF00929">
    <property type="entry name" value="RNase_T"/>
    <property type="match status" value="1"/>
</dbReference>
<protein>
    <submittedName>
        <fullName evidence="2">DNA polymerase III PolC-type</fullName>
        <ecNumber evidence="2">2.7.7.7</ecNumber>
    </submittedName>
</protein>
<keyword evidence="2" id="KW-0548">Nucleotidyltransferase</keyword>
<dbReference type="EMBL" id="MLJW01000041">
    <property type="protein sequence ID" value="OIR06864.1"/>
    <property type="molecule type" value="Genomic_DNA"/>
</dbReference>
<accession>A0A1J5SS62</accession>
<proteinExistence type="predicted"/>